<dbReference type="Proteomes" id="UP000238413">
    <property type="component" value="Chromosome"/>
</dbReference>
<dbReference type="RefSeq" id="WP_099505717.1">
    <property type="nucleotide sequence ID" value="NZ_CP026652.1"/>
</dbReference>
<protein>
    <submittedName>
        <fullName evidence="3">Class I SAM-dependent methyltransferase</fullName>
    </submittedName>
</protein>
<dbReference type="Gene3D" id="3.40.50.150">
    <property type="entry name" value="Vaccinia Virus protein VP39"/>
    <property type="match status" value="1"/>
</dbReference>
<proteinExistence type="predicted"/>
<accession>A0ABN5IF04</accession>
<feature type="domain" description="Methyltransferase" evidence="2">
    <location>
        <begin position="49"/>
        <end position="140"/>
    </location>
</feature>
<dbReference type="EMBL" id="CP026652">
    <property type="protein sequence ID" value="AVH61658.1"/>
    <property type="molecule type" value="Genomic_DNA"/>
</dbReference>
<sequence length="219" mass="23960">MSSDDGNLLAEQLAYYRAGAAEYDRPYAEREDLQRLLTVVDDLPVVGDVLELACGTGQWTPLLAARAHSVTAVDAAAEVLAIARARTPAPNVQFIQADVFDWQPPRRYDTVFFAFWLSHVPPWRSPDFWNTVAALLAPRGKAIFIDDGPAAAASEEVITDGPVPAVLRRLEDGSQYRVVKIFHDARKLTGDLTTLGWSVRVRPVDGRIVGIAEPPAGRA</sequence>
<evidence type="ECO:0000256" key="1">
    <source>
        <dbReference type="ARBA" id="ARBA00022679"/>
    </source>
</evidence>
<keyword evidence="1" id="KW-0808">Transferase</keyword>
<dbReference type="InterPro" id="IPR041698">
    <property type="entry name" value="Methyltransf_25"/>
</dbReference>
<dbReference type="SUPFAM" id="SSF53335">
    <property type="entry name" value="S-adenosyl-L-methionine-dependent methyltransferases"/>
    <property type="match status" value="1"/>
</dbReference>
<name>A0ABN5IF04_9ACTN</name>
<dbReference type="PANTHER" id="PTHR43861">
    <property type="entry name" value="TRANS-ACONITATE 2-METHYLTRANSFERASE-RELATED"/>
    <property type="match status" value="1"/>
</dbReference>
<reference evidence="3 4" key="1">
    <citation type="submission" date="2018-02" db="EMBL/GenBank/DDBJ databases">
        <title>Complete genome sequence of Streptomyces dengpaensis, the producer of angucyclines.</title>
        <authorList>
            <person name="Yumei L."/>
        </authorList>
    </citation>
    <scope>NUCLEOTIDE SEQUENCE [LARGE SCALE GENOMIC DNA]</scope>
    <source>
        <strain evidence="3 4">XZHG99</strain>
    </source>
</reference>
<evidence type="ECO:0000313" key="3">
    <source>
        <dbReference type="EMBL" id="AVH61658.1"/>
    </source>
</evidence>
<keyword evidence="3" id="KW-0489">Methyltransferase</keyword>
<evidence type="ECO:0000313" key="4">
    <source>
        <dbReference type="Proteomes" id="UP000238413"/>
    </source>
</evidence>
<keyword evidence="4" id="KW-1185">Reference proteome</keyword>
<organism evidence="3 4">
    <name type="scientific">Streptomyces dengpaensis</name>
    <dbReference type="NCBI Taxonomy" id="2049881"/>
    <lineage>
        <taxon>Bacteria</taxon>
        <taxon>Bacillati</taxon>
        <taxon>Actinomycetota</taxon>
        <taxon>Actinomycetes</taxon>
        <taxon>Kitasatosporales</taxon>
        <taxon>Streptomycetaceae</taxon>
        <taxon>Streptomyces</taxon>
    </lineage>
</organism>
<dbReference type="CDD" id="cd02440">
    <property type="entry name" value="AdoMet_MTases"/>
    <property type="match status" value="1"/>
</dbReference>
<gene>
    <name evidence="3" type="ORF">C4B68_37965</name>
</gene>
<dbReference type="Pfam" id="PF13649">
    <property type="entry name" value="Methyltransf_25"/>
    <property type="match status" value="1"/>
</dbReference>
<dbReference type="InterPro" id="IPR029063">
    <property type="entry name" value="SAM-dependent_MTases_sf"/>
</dbReference>
<evidence type="ECO:0000259" key="2">
    <source>
        <dbReference type="Pfam" id="PF13649"/>
    </source>
</evidence>
<dbReference type="GO" id="GO:0008168">
    <property type="term" value="F:methyltransferase activity"/>
    <property type="evidence" value="ECO:0007669"/>
    <property type="project" value="UniProtKB-KW"/>
</dbReference>
<dbReference type="GO" id="GO:0032259">
    <property type="term" value="P:methylation"/>
    <property type="evidence" value="ECO:0007669"/>
    <property type="project" value="UniProtKB-KW"/>
</dbReference>